<reference evidence="10 11" key="1">
    <citation type="submission" date="2020-08" db="EMBL/GenBank/DDBJ databases">
        <title>Genomic Encyclopedia of Type Strains, Phase IV (KMG-IV): sequencing the most valuable type-strain genomes for metagenomic binning, comparative biology and taxonomic classification.</title>
        <authorList>
            <person name="Goeker M."/>
        </authorList>
    </citation>
    <scope>NUCLEOTIDE SEQUENCE [LARGE SCALE GENOMIC DNA]</scope>
    <source>
        <strain evidence="10 11">DSM 26723</strain>
    </source>
</reference>
<dbReference type="AlphaFoldDB" id="A0A841HPB4"/>
<feature type="transmembrane region" description="Helical" evidence="7">
    <location>
        <begin position="20"/>
        <end position="39"/>
    </location>
</feature>
<evidence type="ECO:0000256" key="5">
    <source>
        <dbReference type="ARBA" id="ARBA00022989"/>
    </source>
</evidence>
<keyword evidence="3" id="KW-1003">Cell membrane</keyword>
<keyword evidence="5 7" id="KW-1133">Transmembrane helix</keyword>
<evidence type="ECO:0000259" key="9">
    <source>
        <dbReference type="Pfam" id="PF21082"/>
    </source>
</evidence>
<dbReference type="InterPro" id="IPR049278">
    <property type="entry name" value="MS_channel_C"/>
</dbReference>
<evidence type="ECO:0000256" key="2">
    <source>
        <dbReference type="ARBA" id="ARBA00008017"/>
    </source>
</evidence>
<protein>
    <submittedName>
        <fullName evidence="10">Small-conductance mechanosensitive channel</fullName>
    </submittedName>
</protein>
<dbReference type="EMBL" id="JACHHZ010000004">
    <property type="protein sequence ID" value="MBB6094613.1"/>
    <property type="molecule type" value="Genomic_DNA"/>
</dbReference>
<evidence type="ECO:0000259" key="8">
    <source>
        <dbReference type="Pfam" id="PF00924"/>
    </source>
</evidence>
<feature type="domain" description="Mechanosensitive ion channel MscS" evidence="8">
    <location>
        <begin position="253"/>
        <end position="325"/>
    </location>
</feature>
<evidence type="ECO:0000313" key="11">
    <source>
        <dbReference type="Proteomes" id="UP000588068"/>
    </source>
</evidence>
<keyword evidence="6 7" id="KW-0472">Membrane</keyword>
<evidence type="ECO:0000256" key="3">
    <source>
        <dbReference type="ARBA" id="ARBA00022475"/>
    </source>
</evidence>
<comment type="similarity">
    <text evidence="2">Belongs to the MscS (TC 1.A.23) family.</text>
</comment>
<accession>A0A841HPB4</accession>
<dbReference type="GO" id="GO:0008381">
    <property type="term" value="F:mechanosensitive monoatomic ion channel activity"/>
    <property type="evidence" value="ECO:0007669"/>
    <property type="project" value="UniProtKB-ARBA"/>
</dbReference>
<dbReference type="InterPro" id="IPR011066">
    <property type="entry name" value="MscS_channel_C_sf"/>
</dbReference>
<dbReference type="InterPro" id="IPR010920">
    <property type="entry name" value="LSM_dom_sf"/>
</dbReference>
<feature type="transmembrane region" description="Helical" evidence="7">
    <location>
        <begin position="208"/>
        <end position="229"/>
    </location>
</feature>
<feature type="transmembrane region" description="Helical" evidence="7">
    <location>
        <begin position="241"/>
        <end position="264"/>
    </location>
</feature>
<dbReference type="PANTHER" id="PTHR30347">
    <property type="entry name" value="POTASSIUM CHANNEL RELATED"/>
    <property type="match status" value="1"/>
</dbReference>
<dbReference type="RefSeq" id="WP_184334025.1">
    <property type="nucleotide sequence ID" value="NZ_JACHHZ010000004.1"/>
</dbReference>
<feature type="transmembrane region" description="Helical" evidence="7">
    <location>
        <begin position="60"/>
        <end position="87"/>
    </location>
</feature>
<keyword evidence="4 7" id="KW-0812">Transmembrane</keyword>
<gene>
    <name evidence="10" type="ORF">HNQ60_003500</name>
</gene>
<evidence type="ECO:0000256" key="4">
    <source>
        <dbReference type="ARBA" id="ARBA00022692"/>
    </source>
</evidence>
<dbReference type="InterPro" id="IPR023408">
    <property type="entry name" value="MscS_beta-dom_sf"/>
</dbReference>
<comment type="caution">
    <text evidence="10">The sequence shown here is derived from an EMBL/GenBank/DDBJ whole genome shotgun (WGS) entry which is preliminary data.</text>
</comment>
<comment type="subcellular location">
    <subcellularLocation>
        <location evidence="1">Cell membrane</location>
        <topology evidence="1">Multi-pass membrane protein</topology>
    </subcellularLocation>
</comment>
<feature type="domain" description="Mechanosensitive ion channel MscS C-terminal" evidence="9">
    <location>
        <begin position="334"/>
        <end position="416"/>
    </location>
</feature>
<feature type="transmembrane region" description="Helical" evidence="7">
    <location>
        <begin position="93"/>
        <end position="113"/>
    </location>
</feature>
<evidence type="ECO:0000313" key="10">
    <source>
        <dbReference type="EMBL" id="MBB6094613.1"/>
    </source>
</evidence>
<evidence type="ECO:0000256" key="6">
    <source>
        <dbReference type="ARBA" id="ARBA00023136"/>
    </source>
</evidence>
<name>A0A841HPB4_9GAMM</name>
<dbReference type="Gene3D" id="1.10.287.1260">
    <property type="match status" value="1"/>
</dbReference>
<dbReference type="SUPFAM" id="SSF82861">
    <property type="entry name" value="Mechanosensitive channel protein MscS (YggB), transmembrane region"/>
    <property type="match status" value="1"/>
</dbReference>
<dbReference type="GO" id="GO:0005886">
    <property type="term" value="C:plasma membrane"/>
    <property type="evidence" value="ECO:0007669"/>
    <property type="project" value="UniProtKB-SubCell"/>
</dbReference>
<evidence type="ECO:0000256" key="1">
    <source>
        <dbReference type="ARBA" id="ARBA00004651"/>
    </source>
</evidence>
<dbReference type="Gene3D" id="3.30.70.100">
    <property type="match status" value="1"/>
</dbReference>
<dbReference type="PANTHER" id="PTHR30347:SF1">
    <property type="entry name" value="MECHANOSENSITIVE CHANNEL MSCK"/>
    <property type="match status" value="1"/>
</dbReference>
<dbReference type="Pfam" id="PF00924">
    <property type="entry name" value="MS_channel_2nd"/>
    <property type="match status" value="1"/>
</dbReference>
<dbReference type="InterPro" id="IPR011014">
    <property type="entry name" value="MscS_channel_TM-2"/>
</dbReference>
<dbReference type="InterPro" id="IPR052702">
    <property type="entry name" value="MscS-like_channel"/>
</dbReference>
<dbReference type="SUPFAM" id="SSF82689">
    <property type="entry name" value="Mechanosensitive channel protein MscS (YggB), C-terminal domain"/>
    <property type="match status" value="1"/>
</dbReference>
<feature type="transmembrane region" description="Helical" evidence="7">
    <location>
        <begin position="125"/>
        <end position="145"/>
    </location>
</feature>
<proteinExistence type="inferred from homology"/>
<dbReference type="SUPFAM" id="SSF50182">
    <property type="entry name" value="Sm-like ribonucleoproteins"/>
    <property type="match status" value="1"/>
</dbReference>
<keyword evidence="11" id="KW-1185">Reference proteome</keyword>
<dbReference type="Gene3D" id="2.30.30.60">
    <property type="match status" value="1"/>
</dbReference>
<sequence length="442" mass="48413">MQELLHNIGRDLDALLTANSLLQLGAIAIAALIAWWFGSQVRNTDRARSALAQTGFQARVAEAFLIASPHLAAVVLIAAFGGVLHALKVRSNLVDLAITLAGLLLLIRVAVYLVRLSLGNRTKGWGNTITFVVWLILALHVLGWFEPLVQALDSVGVKTDKSRITLWSVIKLLFTVGIFILVAVWAARWFEQRLMSMQGLALSMRIGIAKFAQAFLIGLSILLGLNAAGLDLTTLNVLTGAIGVGLGFGLQAIVANFISGFVLLMDRSIKPGDVISFTGTTGTSTEGFGWVQELRGRYVVVRDRDGVETLVPNQHLITNPVINWSYTDPRVRLKLPVRVSYKDDPELALAVLLKASEGNPRILRDPGPVARMMGFNDYGFDLELRFWITDPQEGVNNVRSDVNRAIWRLFKQHGLTIPVAQRQVVLEMQQPKSGEVSPGDVD</sequence>
<dbReference type="Pfam" id="PF21082">
    <property type="entry name" value="MS_channel_3rd"/>
    <property type="match status" value="1"/>
</dbReference>
<feature type="transmembrane region" description="Helical" evidence="7">
    <location>
        <begin position="165"/>
        <end position="187"/>
    </location>
</feature>
<dbReference type="Proteomes" id="UP000588068">
    <property type="component" value="Unassembled WGS sequence"/>
</dbReference>
<evidence type="ECO:0000256" key="7">
    <source>
        <dbReference type="SAM" id="Phobius"/>
    </source>
</evidence>
<dbReference type="InterPro" id="IPR006685">
    <property type="entry name" value="MscS_channel_2nd"/>
</dbReference>
<organism evidence="10 11">
    <name type="scientific">Povalibacter uvarum</name>
    <dbReference type="NCBI Taxonomy" id="732238"/>
    <lineage>
        <taxon>Bacteria</taxon>
        <taxon>Pseudomonadati</taxon>
        <taxon>Pseudomonadota</taxon>
        <taxon>Gammaproteobacteria</taxon>
        <taxon>Steroidobacterales</taxon>
        <taxon>Steroidobacteraceae</taxon>
        <taxon>Povalibacter</taxon>
    </lineage>
</organism>